<name>A0AAD6XWN4_9AGAR</name>
<proteinExistence type="predicted"/>
<dbReference type="Gene3D" id="3.40.50.720">
    <property type="entry name" value="NAD(P)-binding Rossmann-like Domain"/>
    <property type="match status" value="1"/>
</dbReference>
<dbReference type="InterPro" id="IPR036291">
    <property type="entry name" value="NAD(P)-bd_dom_sf"/>
</dbReference>
<keyword evidence="2" id="KW-1185">Reference proteome</keyword>
<dbReference type="SUPFAM" id="SSF51735">
    <property type="entry name" value="NAD(P)-binding Rossmann-fold domains"/>
    <property type="match status" value="1"/>
</dbReference>
<protein>
    <submittedName>
        <fullName evidence="1">Uncharacterized protein</fullName>
    </submittedName>
</protein>
<reference evidence="1" key="1">
    <citation type="submission" date="2023-03" db="EMBL/GenBank/DDBJ databases">
        <title>Massive genome expansion in bonnet fungi (Mycena s.s.) driven by repeated elements and novel gene families across ecological guilds.</title>
        <authorList>
            <consortium name="Lawrence Berkeley National Laboratory"/>
            <person name="Harder C.B."/>
            <person name="Miyauchi S."/>
            <person name="Viragh M."/>
            <person name="Kuo A."/>
            <person name="Thoen E."/>
            <person name="Andreopoulos B."/>
            <person name="Lu D."/>
            <person name="Skrede I."/>
            <person name="Drula E."/>
            <person name="Henrissat B."/>
            <person name="Morin E."/>
            <person name="Kohler A."/>
            <person name="Barry K."/>
            <person name="LaButti K."/>
            <person name="Morin E."/>
            <person name="Salamov A."/>
            <person name="Lipzen A."/>
            <person name="Mereny Z."/>
            <person name="Hegedus B."/>
            <person name="Baldrian P."/>
            <person name="Stursova M."/>
            <person name="Weitz H."/>
            <person name="Taylor A."/>
            <person name="Grigoriev I.V."/>
            <person name="Nagy L.G."/>
            <person name="Martin F."/>
            <person name="Kauserud H."/>
        </authorList>
    </citation>
    <scope>NUCLEOTIDE SEQUENCE</scope>
    <source>
        <strain evidence="1">CBHHK173m</strain>
    </source>
</reference>
<dbReference type="Proteomes" id="UP001222325">
    <property type="component" value="Unassembled WGS sequence"/>
</dbReference>
<evidence type="ECO:0000313" key="1">
    <source>
        <dbReference type="EMBL" id="KAJ7101363.1"/>
    </source>
</evidence>
<accession>A0AAD6XWN4</accession>
<evidence type="ECO:0000313" key="2">
    <source>
        <dbReference type="Proteomes" id="UP001222325"/>
    </source>
</evidence>
<dbReference type="AlphaFoldDB" id="A0AAD6XWN4"/>
<gene>
    <name evidence="1" type="ORF">B0H15DRAFT_796180</name>
</gene>
<organism evidence="1 2">
    <name type="scientific">Mycena belliarum</name>
    <dbReference type="NCBI Taxonomy" id="1033014"/>
    <lineage>
        <taxon>Eukaryota</taxon>
        <taxon>Fungi</taxon>
        <taxon>Dikarya</taxon>
        <taxon>Basidiomycota</taxon>
        <taxon>Agaricomycotina</taxon>
        <taxon>Agaricomycetes</taxon>
        <taxon>Agaricomycetidae</taxon>
        <taxon>Agaricales</taxon>
        <taxon>Marasmiineae</taxon>
        <taxon>Mycenaceae</taxon>
        <taxon>Mycena</taxon>
    </lineage>
</organism>
<comment type="caution">
    <text evidence="1">The sequence shown here is derived from an EMBL/GenBank/DDBJ whole genome shotgun (WGS) entry which is preliminary data.</text>
</comment>
<sequence length="215" mass="23457">MGGHHLYRAGINIGIPITREEALSGNAFAAYSGSKKFAELALWEWAEKHPHVQVTTTCATALSRLAIRFPPSTMYTLLVSNTVYLGFLFPDGSFPTYLPHLDIRDVARAHIGALSSAPTAEVGRKHMVFSSPHGWQVDMIVVYIAEQRPELKSRLLTAPPPGPSPLVALPMDFGRLDKVLGMKAADFNAIEAVSMRAALRDIPDLLNKTSPLLSL</sequence>
<dbReference type="EMBL" id="JARJCN010000004">
    <property type="protein sequence ID" value="KAJ7101363.1"/>
    <property type="molecule type" value="Genomic_DNA"/>
</dbReference>